<comment type="caution">
    <text evidence="3">The sequence shown here is derived from an EMBL/GenBank/DDBJ whole genome shotgun (WGS) entry which is preliminary data.</text>
</comment>
<protein>
    <submittedName>
        <fullName evidence="3">DnaJ-domain-containing protein</fullName>
    </submittedName>
</protein>
<dbReference type="InterPro" id="IPR036869">
    <property type="entry name" value="J_dom_sf"/>
</dbReference>
<feature type="region of interest" description="Disordered" evidence="1">
    <location>
        <begin position="46"/>
        <end position="69"/>
    </location>
</feature>
<feature type="region of interest" description="Disordered" evidence="1">
    <location>
        <begin position="1"/>
        <end position="21"/>
    </location>
</feature>
<evidence type="ECO:0000256" key="1">
    <source>
        <dbReference type="SAM" id="MobiDB-lite"/>
    </source>
</evidence>
<gene>
    <name evidence="3" type="ORF">D6D01_05307</name>
</gene>
<dbReference type="SMART" id="SM00271">
    <property type="entry name" value="DnaJ"/>
    <property type="match status" value="1"/>
</dbReference>
<feature type="compositionally biased region" description="Basic and acidic residues" evidence="1">
    <location>
        <begin position="54"/>
        <end position="65"/>
    </location>
</feature>
<dbReference type="Pfam" id="PF00226">
    <property type="entry name" value="DnaJ"/>
    <property type="match status" value="1"/>
</dbReference>
<sequence>MSVAATESPAKASTPLDLPAPPVDYYAALEVDPKATQEQIRTAYKKQALKHHPDRVPADSPERTTRTRKFQQINDAYYTLSDPTRRRDYDATRRYHGFGSGFGSAFGGGSSSNTAPPGGYGDPEEEIPRPEPGSQQGAGFSFPWSAFGFGGQAKTEEDANKFSSEQFGNVFEEMLREQGMAEGENNSPTGRFWSMIGAVSGGAMGFIIANAPGAIAGAVAGNRLGAVRDNRGKSVYSVYQELDQPAKMRLLSELASKVFAHAIS</sequence>
<feature type="region of interest" description="Disordered" evidence="1">
    <location>
        <begin position="100"/>
        <end position="141"/>
    </location>
</feature>
<name>A0A4S9L840_AURPU</name>
<dbReference type="InterPro" id="IPR001623">
    <property type="entry name" value="DnaJ_domain"/>
</dbReference>
<accession>A0A4S9L840</accession>
<proteinExistence type="predicted"/>
<evidence type="ECO:0000259" key="2">
    <source>
        <dbReference type="PROSITE" id="PS50076"/>
    </source>
</evidence>
<dbReference type="InterPro" id="IPR050817">
    <property type="entry name" value="DjlA_DnaK_co-chaperone"/>
</dbReference>
<reference evidence="3 4" key="1">
    <citation type="submission" date="2018-10" db="EMBL/GenBank/DDBJ databases">
        <title>Fifty Aureobasidium pullulans genomes reveal a recombining polyextremotolerant generalist.</title>
        <authorList>
            <person name="Gostincar C."/>
            <person name="Turk M."/>
            <person name="Zajc J."/>
            <person name="Gunde-Cimerman N."/>
        </authorList>
    </citation>
    <scope>NUCLEOTIDE SEQUENCE [LARGE SCALE GENOMIC DNA]</scope>
    <source>
        <strain evidence="3 4">EXF-6604</strain>
    </source>
</reference>
<dbReference type="PANTHER" id="PTHR24074">
    <property type="entry name" value="CO-CHAPERONE PROTEIN DJLA"/>
    <property type="match status" value="1"/>
</dbReference>
<dbReference type="Proteomes" id="UP000306584">
    <property type="component" value="Unassembled WGS sequence"/>
</dbReference>
<dbReference type="Gene3D" id="1.10.287.110">
    <property type="entry name" value="DnaJ domain"/>
    <property type="match status" value="1"/>
</dbReference>
<evidence type="ECO:0000313" key="4">
    <source>
        <dbReference type="Proteomes" id="UP000306584"/>
    </source>
</evidence>
<evidence type="ECO:0000313" key="3">
    <source>
        <dbReference type="EMBL" id="THY24810.1"/>
    </source>
</evidence>
<feature type="domain" description="J" evidence="2">
    <location>
        <begin position="24"/>
        <end position="93"/>
    </location>
</feature>
<dbReference type="PROSITE" id="PS50076">
    <property type="entry name" value="DNAJ_2"/>
    <property type="match status" value="1"/>
</dbReference>
<organism evidence="3 4">
    <name type="scientific">Aureobasidium pullulans</name>
    <name type="common">Black yeast</name>
    <name type="synonym">Pullularia pullulans</name>
    <dbReference type="NCBI Taxonomy" id="5580"/>
    <lineage>
        <taxon>Eukaryota</taxon>
        <taxon>Fungi</taxon>
        <taxon>Dikarya</taxon>
        <taxon>Ascomycota</taxon>
        <taxon>Pezizomycotina</taxon>
        <taxon>Dothideomycetes</taxon>
        <taxon>Dothideomycetidae</taxon>
        <taxon>Dothideales</taxon>
        <taxon>Saccotheciaceae</taxon>
        <taxon>Aureobasidium</taxon>
    </lineage>
</organism>
<dbReference type="EMBL" id="QZBD01000197">
    <property type="protein sequence ID" value="THY24810.1"/>
    <property type="molecule type" value="Genomic_DNA"/>
</dbReference>
<dbReference type="SUPFAM" id="SSF46565">
    <property type="entry name" value="Chaperone J-domain"/>
    <property type="match status" value="1"/>
</dbReference>
<dbReference type="PRINTS" id="PR00625">
    <property type="entry name" value="JDOMAIN"/>
</dbReference>
<dbReference type="AlphaFoldDB" id="A0A4S9L840"/>
<dbReference type="CDD" id="cd06257">
    <property type="entry name" value="DnaJ"/>
    <property type="match status" value="1"/>
</dbReference>
<feature type="compositionally biased region" description="Gly residues" evidence="1">
    <location>
        <begin position="100"/>
        <end position="110"/>
    </location>
</feature>